<protein>
    <submittedName>
        <fullName evidence="3">Reverse transcriptase domain-containing protein</fullName>
    </submittedName>
</protein>
<reference evidence="3" key="1">
    <citation type="submission" date="2016-06" db="UniProtKB">
        <authorList>
            <consortium name="WormBaseParasite"/>
        </authorList>
    </citation>
    <scope>IDENTIFICATION</scope>
</reference>
<proteinExistence type="predicted"/>
<reference evidence="1 2" key="2">
    <citation type="submission" date="2018-11" db="EMBL/GenBank/DDBJ databases">
        <authorList>
            <consortium name="Pathogen Informatics"/>
        </authorList>
    </citation>
    <scope>NUCLEOTIDE SEQUENCE [LARGE SCALE GENOMIC DNA]</scope>
    <source>
        <strain evidence="1 2">NST_G2</strain>
    </source>
</reference>
<dbReference type="AlphaFoldDB" id="A0A183TKA9"/>
<accession>A0A183TKA9</accession>
<evidence type="ECO:0000313" key="1">
    <source>
        <dbReference type="EMBL" id="VDM03293.1"/>
    </source>
</evidence>
<dbReference type="WBParaSite" id="SSLN_0001755401-mRNA-1">
    <property type="protein sequence ID" value="SSLN_0001755401-mRNA-1"/>
    <property type="gene ID" value="SSLN_0001755401"/>
</dbReference>
<dbReference type="Proteomes" id="UP000275846">
    <property type="component" value="Unassembled WGS sequence"/>
</dbReference>
<organism evidence="3">
    <name type="scientific">Schistocephalus solidus</name>
    <name type="common">Tapeworm</name>
    <dbReference type="NCBI Taxonomy" id="70667"/>
    <lineage>
        <taxon>Eukaryota</taxon>
        <taxon>Metazoa</taxon>
        <taxon>Spiralia</taxon>
        <taxon>Lophotrochozoa</taxon>
        <taxon>Platyhelminthes</taxon>
        <taxon>Cestoda</taxon>
        <taxon>Eucestoda</taxon>
        <taxon>Diphyllobothriidea</taxon>
        <taxon>Diphyllobothriidae</taxon>
        <taxon>Schistocephalus</taxon>
    </lineage>
</organism>
<evidence type="ECO:0000313" key="3">
    <source>
        <dbReference type="WBParaSite" id="SSLN_0001755401-mRNA-1"/>
    </source>
</evidence>
<name>A0A183TKA9_SCHSO</name>
<keyword evidence="2" id="KW-1185">Reference proteome</keyword>
<sequence>MVPQPNKPLFFSALTVLPECFKLGTTLTSICCWLSLSLCLQEIIRAVQQISSEKAPGSGAIPDEFYKQVSPQLMNPVTALFLSEITRLDDGAHHVNGAASKAFIVNNGVKHGCMLAPNLFSLMFSILLLDVYRDERTCTDSQLLNRRRMQVLQRLKTTSPRLALQGRRRTQHLAMQQQSDINQHPLCHHCRKSPTKTTPTIGAYPADDPPPSILAARSASLMTTSTTCLTRTTAETTRHLLLPPPLPAIGTRLLPVTAHAHYSPAYSVTCESIAQASELVPGAPTYTRYDCLHGPSTFINRMGPHASP</sequence>
<dbReference type="EMBL" id="UYSU01041689">
    <property type="protein sequence ID" value="VDM03293.1"/>
    <property type="molecule type" value="Genomic_DNA"/>
</dbReference>
<gene>
    <name evidence="1" type="ORF">SSLN_LOCUS16907</name>
</gene>
<evidence type="ECO:0000313" key="2">
    <source>
        <dbReference type="Proteomes" id="UP000275846"/>
    </source>
</evidence>